<organism evidence="1 2">
    <name type="scientific">Talaromyces amestolkiae</name>
    <dbReference type="NCBI Taxonomy" id="1196081"/>
    <lineage>
        <taxon>Eukaryota</taxon>
        <taxon>Fungi</taxon>
        <taxon>Dikarya</taxon>
        <taxon>Ascomycota</taxon>
        <taxon>Pezizomycotina</taxon>
        <taxon>Eurotiomycetes</taxon>
        <taxon>Eurotiomycetidae</taxon>
        <taxon>Eurotiales</taxon>
        <taxon>Trichocomaceae</taxon>
        <taxon>Talaromyces</taxon>
        <taxon>Talaromyces sect. Talaromyces</taxon>
    </lineage>
</organism>
<dbReference type="AlphaFoldDB" id="A0A364KWX9"/>
<protein>
    <recommendedName>
        <fullName evidence="3">F-box domain-containing protein</fullName>
    </recommendedName>
</protein>
<dbReference type="EMBL" id="MIKG01000006">
    <property type="protein sequence ID" value="RAO68066.1"/>
    <property type="molecule type" value="Genomic_DNA"/>
</dbReference>
<evidence type="ECO:0000313" key="1">
    <source>
        <dbReference type="EMBL" id="RAO68066.1"/>
    </source>
</evidence>
<comment type="caution">
    <text evidence="1">The sequence shown here is derived from an EMBL/GenBank/DDBJ whole genome shotgun (WGS) entry which is preliminary data.</text>
</comment>
<evidence type="ECO:0000313" key="2">
    <source>
        <dbReference type="Proteomes" id="UP000249363"/>
    </source>
</evidence>
<dbReference type="OrthoDB" id="4358152at2759"/>
<sequence>MATPNDSRLCRLPTEILIEIVKLLPNFSSLWALMSAFPRFEFLFLQLPFEIFDTFLEKETPPCIQALMRVALVTRISPSWFPDIKDVTKHMSRHKTFDLYFEALPQHIEEPHLTSKVAFAVRDMVEVAHKIHAVAHACLEYYVRKSMTIKPERWDASLPPFDHSQLGGQPQGLPIQPTPTGPPTYEEEQILIRLLWRLQVFTDLRAAAKQDYLRHWSVDECGKVQTWNVDWLFHYFTPKSNREELFRTYIDSWNPYCEKEQFRSLMDFIVDITAAKTEYQPGLRELEAFMKDLPVDVYESGYHVTCLPPKPILEIRRGPITIDDLLPATLSIDEMVEKPPAGWRVYHQMTTDHRYYYSGVPFEPYRKYGFAFWQAERMGNLGFKEYDGWEDDGSILRVCYFVWQSILRGVDVVSAYSYRHVVTQ</sequence>
<dbReference type="RefSeq" id="XP_040732582.1">
    <property type="nucleotide sequence ID" value="XM_040876405.1"/>
</dbReference>
<dbReference type="Proteomes" id="UP000249363">
    <property type="component" value="Unassembled WGS sequence"/>
</dbReference>
<evidence type="ECO:0008006" key="3">
    <source>
        <dbReference type="Google" id="ProtNLM"/>
    </source>
</evidence>
<dbReference type="GeneID" id="63793294"/>
<keyword evidence="2" id="KW-1185">Reference proteome</keyword>
<reference evidence="1 2" key="1">
    <citation type="journal article" date="2017" name="Biotechnol. Biofuels">
        <title>Differential beta-glucosidase expression as a function of carbon source availability in Talaromyces amestolkiae: a genomic and proteomic approach.</title>
        <authorList>
            <person name="de Eugenio L.I."/>
            <person name="Mendez-Liter J.A."/>
            <person name="Nieto-Dominguez M."/>
            <person name="Alonso L."/>
            <person name="Gil-Munoz J."/>
            <person name="Barriuso J."/>
            <person name="Prieto A."/>
            <person name="Martinez M.J."/>
        </authorList>
    </citation>
    <scope>NUCLEOTIDE SEQUENCE [LARGE SCALE GENOMIC DNA]</scope>
    <source>
        <strain evidence="1 2">CIB</strain>
    </source>
</reference>
<name>A0A364KWX9_TALAM</name>
<proteinExistence type="predicted"/>
<accession>A0A364KWX9</accession>
<dbReference type="STRING" id="1196081.A0A364KWX9"/>
<gene>
    <name evidence="1" type="ORF">BHQ10_004078</name>
</gene>